<organism evidence="5 6">
    <name type="scientific">Dokdonella immobilis</name>
    <dbReference type="NCBI Taxonomy" id="578942"/>
    <lineage>
        <taxon>Bacteria</taxon>
        <taxon>Pseudomonadati</taxon>
        <taxon>Pseudomonadota</taxon>
        <taxon>Gammaproteobacteria</taxon>
        <taxon>Lysobacterales</taxon>
        <taxon>Rhodanobacteraceae</taxon>
        <taxon>Dokdonella</taxon>
    </lineage>
</organism>
<comment type="similarity">
    <text evidence="1">Belongs to the membrane fusion protein (MFP) (TC 8.A.1) family.</text>
</comment>
<dbReference type="STRING" id="578942.SAMN05216289_1512"/>
<dbReference type="Proteomes" id="UP000198575">
    <property type="component" value="Unassembled WGS sequence"/>
</dbReference>
<dbReference type="Pfam" id="PF25917">
    <property type="entry name" value="BSH_RND"/>
    <property type="match status" value="1"/>
</dbReference>
<dbReference type="Gene3D" id="2.40.420.20">
    <property type="match status" value="1"/>
</dbReference>
<dbReference type="FunFam" id="2.40.30.170:FF:000010">
    <property type="entry name" value="Efflux RND transporter periplasmic adaptor subunit"/>
    <property type="match status" value="1"/>
</dbReference>
<dbReference type="PANTHER" id="PTHR30469">
    <property type="entry name" value="MULTIDRUG RESISTANCE PROTEIN MDTA"/>
    <property type="match status" value="1"/>
</dbReference>
<proteinExistence type="inferred from homology"/>
<feature type="domain" description="CusB-like beta-barrel" evidence="4">
    <location>
        <begin position="209"/>
        <end position="278"/>
    </location>
</feature>
<dbReference type="AlphaFoldDB" id="A0A1I5B4S2"/>
<name>A0A1I5B4S2_9GAMM</name>
<evidence type="ECO:0000259" key="4">
    <source>
        <dbReference type="Pfam" id="PF25954"/>
    </source>
</evidence>
<dbReference type="EMBL" id="FOVF01000051">
    <property type="protein sequence ID" value="SFN69687.1"/>
    <property type="molecule type" value="Genomic_DNA"/>
</dbReference>
<reference evidence="5 6" key="1">
    <citation type="submission" date="2016-10" db="EMBL/GenBank/DDBJ databases">
        <authorList>
            <person name="de Groot N.N."/>
        </authorList>
    </citation>
    <scope>NUCLEOTIDE SEQUENCE [LARGE SCALE GENOMIC DNA]</scope>
    <source>
        <strain evidence="5 6">CGMCC 1.7659</strain>
    </source>
</reference>
<dbReference type="NCBIfam" id="TIGR01730">
    <property type="entry name" value="RND_mfp"/>
    <property type="match status" value="1"/>
</dbReference>
<evidence type="ECO:0000313" key="5">
    <source>
        <dbReference type="EMBL" id="SFN69687.1"/>
    </source>
</evidence>
<evidence type="ECO:0000256" key="1">
    <source>
        <dbReference type="ARBA" id="ARBA00009477"/>
    </source>
</evidence>
<dbReference type="GO" id="GO:0015562">
    <property type="term" value="F:efflux transmembrane transporter activity"/>
    <property type="evidence" value="ECO:0007669"/>
    <property type="project" value="TreeGrafter"/>
</dbReference>
<dbReference type="GO" id="GO:1990281">
    <property type="term" value="C:efflux pump complex"/>
    <property type="evidence" value="ECO:0007669"/>
    <property type="project" value="TreeGrafter"/>
</dbReference>
<accession>A0A1I5B4S2</accession>
<sequence>MRSFPSGFRLRLGAQLFLGLAVLTQVASCGGDHGGAKAEEAAADTSVPVEAVPVSRRSISASYTGTATLEPESEAQVAAKVSGVLLKLLVEEGDQVKAGQVLAKLDDENPRLNVAKAQATLRKLENDYRRSSEMFERKLLSVEQNDKIRYDLETQRATYDLARLELSYTDIVAPISGVISRRMVKVGNFIQVNQALFQIDNFDPLLAVLNVPERELNTLRAGQLVNMRVDSIPDQVFEGRIQRISPVVDSTTGTFRVTCEFRDASGRLKSGMFGRLEIVYAKHDDVLTIPRTALIEEDGETAAFVVVAGSSLSAEEKEKLIKAKQEEKKDGAAKAEPGKDKPPLPAFVAKRRLIKVGYGDSGYVEILDGLVEGDRVVTLGRSAVRDGTAVQVLEGVQ</sequence>
<feature type="chain" id="PRO_5011630447" evidence="2">
    <location>
        <begin position="28"/>
        <end position="397"/>
    </location>
</feature>
<dbReference type="RefSeq" id="WP_175498205.1">
    <property type="nucleotide sequence ID" value="NZ_FOVF01000051.1"/>
</dbReference>
<keyword evidence="2" id="KW-0732">Signal</keyword>
<evidence type="ECO:0000259" key="3">
    <source>
        <dbReference type="Pfam" id="PF25917"/>
    </source>
</evidence>
<dbReference type="InterPro" id="IPR006143">
    <property type="entry name" value="RND_pump_MFP"/>
</dbReference>
<dbReference type="Gene3D" id="2.40.30.170">
    <property type="match status" value="1"/>
</dbReference>
<dbReference type="InterPro" id="IPR058792">
    <property type="entry name" value="Beta-barrel_RND_2"/>
</dbReference>
<feature type="signal peptide" evidence="2">
    <location>
        <begin position="1"/>
        <end position="27"/>
    </location>
</feature>
<evidence type="ECO:0000313" key="6">
    <source>
        <dbReference type="Proteomes" id="UP000198575"/>
    </source>
</evidence>
<dbReference type="Gene3D" id="1.10.287.470">
    <property type="entry name" value="Helix hairpin bin"/>
    <property type="match status" value="1"/>
</dbReference>
<dbReference type="InterPro" id="IPR058625">
    <property type="entry name" value="MdtA-like_BSH"/>
</dbReference>
<protein>
    <submittedName>
        <fullName evidence="5">Membrane fusion protein, multidrug efflux system</fullName>
    </submittedName>
</protein>
<dbReference type="PANTHER" id="PTHR30469:SF38">
    <property type="entry name" value="HLYD FAMILY SECRETION PROTEIN"/>
    <property type="match status" value="1"/>
</dbReference>
<dbReference type="Pfam" id="PF25954">
    <property type="entry name" value="Beta-barrel_RND_2"/>
    <property type="match status" value="1"/>
</dbReference>
<feature type="domain" description="Multidrug resistance protein MdtA-like barrel-sandwich hybrid" evidence="3">
    <location>
        <begin position="75"/>
        <end position="197"/>
    </location>
</feature>
<dbReference type="Gene3D" id="2.40.50.100">
    <property type="match status" value="1"/>
</dbReference>
<dbReference type="SUPFAM" id="SSF111369">
    <property type="entry name" value="HlyD-like secretion proteins"/>
    <property type="match status" value="1"/>
</dbReference>
<gene>
    <name evidence="5" type="ORF">SAMN05216289_1512</name>
</gene>
<keyword evidence="6" id="KW-1185">Reference proteome</keyword>
<evidence type="ECO:0000256" key="2">
    <source>
        <dbReference type="SAM" id="SignalP"/>
    </source>
</evidence>